<dbReference type="EMBL" id="JAKKPZ010000100">
    <property type="protein sequence ID" value="KAI1702347.1"/>
    <property type="molecule type" value="Genomic_DNA"/>
</dbReference>
<protein>
    <submittedName>
        <fullName evidence="1">Uncharacterized protein</fullName>
    </submittedName>
</protein>
<gene>
    <name evidence="1" type="ORF">DdX_15529</name>
</gene>
<organism evidence="1 2">
    <name type="scientific">Ditylenchus destructor</name>
    <dbReference type="NCBI Taxonomy" id="166010"/>
    <lineage>
        <taxon>Eukaryota</taxon>
        <taxon>Metazoa</taxon>
        <taxon>Ecdysozoa</taxon>
        <taxon>Nematoda</taxon>
        <taxon>Chromadorea</taxon>
        <taxon>Rhabditida</taxon>
        <taxon>Tylenchina</taxon>
        <taxon>Tylenchomorpha</taxon>
        <taxon>Sphaerularioidea</taxon>
        <taxon>Anguinidae</taxon>
        <taxon>Anguininae</taxon>
        <taxon>Ditylenchus</taxon>
    </lineage>
</organism>
<reference evidence="1" key="1">
    <citation type="submission" date="2022-01" db="EMBL/GenBank/DDBJ databases">
        <title>Genome Sequence Resource for Two Populations of Ditylenchus destructor, the Migratory Endoparasitic Phytonematode.</title>
        <authorList>
            <person name="Zhang H."/>
            <person name="Lin R."/>
            <person name="Xie B."/>
        </authorList>
    </citation>
    <scope>NUCLEOTIDE SEQUENCE</scope>
    <source>
        <strain evidence="1">BazhouSP</strain>
    </source>
</reference>
<evidence type="ECO:0000313" key="2">
    <source>
        <dbReference type="Proteomes" id="UP001201812"/>
    </source>
</evidence>
<proteinExistence type="predicted"/>
<sequence length="101" mass="11484">MNSTLDNNENIFDFMGFRLANRYDELLKEEGEDKEIHVVPIAKVKDEFNDLKSGQIILMGVLGKRKDSENNLTGIAGIIAHIEDNIKHLSRNIKLPFTKNS</sequence>
<dbReference type="Proteomes" id="UP001201812">
    <property type="component" value="Unassembled WGS sequence"/>
</dbReference>
<name>A0AAD4R0Q4_9BILA</name>
<evidence type="ECO:0000313" key="1">
    <source>
        <dbReference type="EMBL" id="KAI1702347.1"/>
    </source>
</evidence>
<accession>A0AAD4R0Q4</accession>
<keyword evidence="2" id="KW-1185">Reference proteome</keyword>
<comment type="caution">
    <text evidence="1">The sequence shown here is derived from an EMBL/GenBank/DDBJ whole genome shotgun (WGS) entry which is preliminary data.</text>
</comment>
<dbReference type="AlphaFoldDB" id="A0AAD4R0Q4"/>